<protein>
    <submittedName>
        <fullName evidence="1">Uncharacterized protein</fullName>
    </submittedName>
</protein>
<reference evidence="1" key="1">
    <citation type="journal article" date="2020" name="Stud. Mycol.">
        <title>101 Dothideomycetes genomes: a test case for predicting lifestyles and emergence of pathogens.</title>
        <authorList>
            <person name="Haridas S."/>
            <person name="Albert R."/>
            <person name="Binder M."/>
            <person name="Bloem J."/>
            <person name="Labutti K."/>
            <person name="Salamov A."/>
            <person name="Andreopoulos B."/>
            <person name="Baker S."/>
            <person name="Barry K."/>
            <person name="Bills G."/>
            <person name="Bluhm B."/>
            <person name="Cannon C."/>
            <person name="Castanera R."/>
            <person name="Culley D."/>
            <person name="Daum C."/>
            <person name="Ezra D."/>
            <person name="Gonzalez J."/>
            <person name="Henrissat B."/>
            <person name="Kuo A."/>
            <person name="Liang C."/>
            <person name="Lipzen A."/>
            <person name="Lutzoni F."/>
            <person name="Magnuson J."/>
            <person name="Mondo S."/>
            <person name="Nolan M."/>
            <person name="Ohm R."/>
            <person name="Pangilinan J."/>
            <person name="Park H.-J."/>
            <person name="Ramirez L."/>
            <person name="Alfaro M."/>
            <person name="Sun H."/>
            <person name="Tritt A."/>
            <person name="Yoshinaga Y."/>
            <person name="Zwiers L.-H."/>
            <person name="Turgeon B."/>
            <person name="Goodwin S."/>
            <person name="Spatafora J."/>
            <person name="Crous P."/>
            <person name="Grigoriev I."/>
        </authorList>
    </citation>
    <scope>NUCLEOTIDE SEQUENCE</scope>
    <source>
        <strain evidence="1">CBS 113818</strain>
    </source>
</reference>
<dbReference type="Proteomes" id="UP000799424">
    <property type="component" value="Unassembled WGS sequence"/>
</dbReference>
<keyword evidence="2" id="KW-1185">Reference proteome</keyword>
<dbReference type="OrthoDB" id="3786143at2759"/>
<proteinExistence type="predicted"/>
<sequence length="100" mass="11565">MLSRIPYLLNTNLSDSAGLQRSDTTDLVPAADKYIEHLRLVDGCTEKFPYDSEVDRKARRPRRKYNKCYLSITGTAYEVHVREVMAHMFNAWTPEQTAVQ</sequence>
<evidence type="ECO:0000313" key="2">
    <source>
        <dbReference type="Proteomes" id="UP000799424"/>
    </source>
</evidence>
<gene>
    <name evidence="1" type="ORF">CC86DRAFT_105519</name>
</gene>
<evidence type="ECO:0000313" key="1">
    <source>
        <dbReference type="EMBL" id="KAF2821515.1"/>
    </source>
</evidence>
<dbReference type="AlphaFoldDB" id="A0A6A6ZMR2"/>
<organism evidence="1 2">
    <name type="scientific">Ophiobolus disseminans</name>
    <dbReference type="NCBI Taxonomy" id="1469910"/>
    <lineage>
        <taxon>Eukaryota</taxon>
        <taxon>Fungi</taxon>
        <taxon>Dikarya</taxon>
        <taxon>Ascomycota</taxon>
        <taxon>Pezizomycotina</taxon>
        <taxon>Dothideomycetes</taxon>
        <taxon>Pleosporomycetidae</taxon>
        <taxon>Pleosporales</taxon>
        <taxon>Pleosporineae</taxon>
        <taxon>Phaeosphaeriaceae</taxon>
        <taxon>Ophiobolus</taxon>
    </lineage>
</organism>
<name>A0A6A6ZMR2_9PLEO</name>
<dbReference type="EMBL" id="MU006237">
    <property type="protein sequence ID" value="KAF2821515.1"/>
    <property type="molecule type" value="Genomic_DNA"/>
</dbReference>
<accession>A0A6A6ZMR2</accession>